<sequence length="258" mass="27726">MIYDPAGVEASEGRRPLPARQYYARLTQALITAMTAPMAEGKLYEVDMRLRPSGNQGPVATSLSSFTAYHRKEAWVWEHLALTRARVVAGPAELAGEVEALRAEILSAPPPRDKVLGELAGMRERIAAAKGQGDPWDPKIGRGRMQDIELLAQAGALLSGQAPRRTARGLTAAAREGWLEKAGADHLAATYRLCWSLQIGARLITEGALDPETVGAGGCTFLTRLTGTKSAAEMRTKLAEMTTRAAEIIDAALREAKP</sequence>
<dbReference type="Pfam" id="PF08335">
    <property type="entry name" value="GlnD_UR_UTase"/>
    <property type="match status" value="1"/>
</dbReference>
<name>A0A1P8UXU1_9RHOB</name>
<protein>
    <submittedName>
        <fullName evidence="9">GlnD PII-uridylyltransferase</fullName>
    </submittedName>
</protein>
<accession>A0A1P8UXU1</accession>
<dbReference type="STRING" id="1250539.Ga0080574_TMP3875"/>
<dbReference type="InterPro" id="IPR005190">
    <property type="entry name" value="GlnE_rpt_dom"/>
</dbReference>
<evidence type="ECO:0000256" key="4">
    <source>
        <dbReference type="ARBA" id="ARBA00022840"/>
    </source>
</evidence>
<proteinExistence type="predicted"/>
<organism evidence="9 10">
    <name type="scientific">Salipiger abyssi</name>
    <dbReference type="NCBI Taxonomy" id="1250539"/>
    <lineage>
        <taxon>Bacteria</taxon>
        <taxon>Pseudomonadati</taxon>
        <taxon>Pseudomonadota</taxon>
        <taxon>Alphaproteobacteria</taxon>
        <taxon>Rhodobacterales</taxon>
        <taxon>Roseobacteraceae</taxon>
        <taxon>Salipiger</taxon>
    </lineage>
</organism>
<evidence type="ECO:0000313" key="9">
    <source>
        <dbReference type="EMBL" id="APZ54209.1"/>
    </source>
</evidence>
<evidence type="ECO:0000259" key="7">
    <source>
        <dbReference type="Pfam" id="PF03710"/>
    </source>
</evidence>
<reference evidence="9 10" key="1">
    <citation type="submission" date="2016-04" db="EMBL/GenBank/DDBJ databases">
        <title>Deep-sea bacteria in the southern Pacific.</title>
        <authorList>
            <person name="Tang K."/>
        </authorList>
    </citation>
    <scope>NUCLEOTIDE SEQUENCE [LARGE SCALE GENOMIC DNA]</scope>
    <source>
        <strain evidence="9 10">JLT2014</strain>
    </source>
</reference>
<dbReference type="InterPro" id="IPR023057">
    <property type="entry name" value="GlnE"/>
</dbReference>
<keyword evidence="4" id="KW-0067">ATP-binding</keyword>
<dbReference type="SUPFAM" id="SSF81593">
    <property type="entry name" value="Nucleotidyltransferase substrate binding subunit/domain"/>
    <property type="match status" value="1"/>
</dbReference>
<keyword evidence="2 9" id="KW-0548">Nucleotidyltransferase</keyword>
<dbReference type="Gene3D" id="1.20.120.330">
    <property type="entry name" value="Nucleotidyltransferases domain 2"/>
    <property type="match status" value="1"/>
</dbReference>
<dbReference type="InterPro" id="IPR013546">
    <property type="entry name" value="PII_UdlTrfase/GS_AdlTrfase"/>
</dbReference>
<dbReference type="Gene3D" id="3.30.460.10">
    <property type="entry name" value="Beta Polymerase, domain 2"/>
    <property type="match status" value="1"/>
</dbReference>
<evidence type="ECO:0000256" key="3">
    <source>
        <dbReference type="ARBA" id="ARBA00022741"/>
    </source>
</evidence>
<dbReference type="KEGG" id="paby:Ga0080574_TMP3875"/>
<feature type="domain" description="PII-uridylyltransferase/Glutamine-synthetase adenylyltransferase" evidence="8">
    <location>
        <begin position="139"/>
        <end position="205"/>
    </location>
</feature>
<dbReference type="GO" id="GO:0000820">
    <property type="term" value="P:regulation of glutamine family amino acid metabolic process"/>
    <property type="evidence" value="ECO:0007669"/>
    <property type="project" value="TreeGrafter"/>
</dbReference>
<dbReference type="GO" id="GO:0005829">
    <property type="term" value="C:cytosol"/>
    <property type="evidence" value="ECO:0007669"/>
    <property type="project" value="TreeGrafter"/>
</dbReference>
<keyword evidence="6" id="KW-0511">Multifunctional enzyme</keyword>
<dbReference type="InterPro" id="IPR043519">
    <property type="entry name" value="NT_sf"/>
</dbReference>
<dbReference type="PANTHER" id="PTHR30621">
    <property type="entry name" value="GLUTAMINE SYNTHETASE ADENYLYLTRANSFERASE"/>
    <property type="match status" value="1"/>
</dbReference>
<dbReference type="SUPFAM" id="SSF81301">
    <property type="entry name" value="Nucleotidyltransferase"/>
    <property type="match status" value="1"/>
</dbReference>
<keyword evidence="10" id="KW-1185">Reference proteome</keyword>
<dbReference type="PANTHER" id="PTHR30621:SF0">
    <property type="entry name" value="BIFUNCTIONAL GLUTAMINE SYNTHETASE ADENYLYLTRANSFERASE_ADENYLYL-REMOVING ENZYME"/>
    <property type="match status" value="1"/>
</dbReference>
<evidence type="ECO:0000256" key="5">
    <source>
        <dbReference type="ARBA" id="ARBA00022842"/>
    </source>
</evidence>
<dbReference type="Proteomes" id="UP000187059">
    <property type="component" value="Chromosome"/>
</dbReference>
<evidence type="ECO:0000256" key="6">
    <source>
        <dbReference type="ARBA" id="ARBA00023268"/>
    </source>
</evidence>
<feature type="domain" description="Glutamate-ammonia ligase adenylyltransferase repeated" evidence="7">
    <location>
        <begin position="2"/>
        <end position="96"/>
    </location>
</feature>
<dbReference type="GO" id="GO:0008882">
    <property type="term" value="F:[glutamate-ammonia-ligase] adenylyltransferase activity"/>
    <property type="evidence" value="ECO:0007669"/>
    <property type="project" value="InterPro"/>
</dbReference>
<keyword evidence="1 9" id="KW-0808">Transferase</keyword>
<gene>
    <name evidence="9" type="ORF">Ga0080574_TMP3875</name>
</gene>
<keyword evidence="5" id="KW-0460">Magnesium</keyword>
<evidence type="ECO:0000313" key="10">
    <source>
        <dbReference type="Proteomes" id="UP000187059"/>
    </source>
</evidence>
<evidence type="ECO:0000256" key="1">
    <source>
        <dbReference type="ARBA" id="ARBA00022679"/>
    </source>
</evidence>
<dbReference type="EMBL" id="CP015093">
    <property type="protein sequence ID" value="APZ54209.1"/>
    <property type="molecule type" value="Genomic_DNA"/>
</dbReference>
<evidence type="ECO:0000256" key="2">
    <source>
        <dbReference type="ARBA" id="ARBA00022695"/>
    </source>
</evidence>
<dbReference type="Pfam" id="PF03710">
    <property type="entry name" value="GlnE"/>
    <property type="match status" value="1"/>
</dbReference>
<evidence type="ECO:0000259" key="8">
    <source>
        <dbReference type="Pfam" id="PF08335"/>
    </source>
</evidence>
<keyword evidence="3" id="KW-0547">Nucleotide-binding</keyword>
<dbReference type="AlphaFoldDB" id="A0A1P8UXU1"/>